<proteinExistence type="predicted"/>
<protein>
    <recommendedName>
        <fullName evidence="3">Gamma-glutamylcyclotransferase</fullName>
    </recommendedName>
</protein>
<reference evidence="1 2" key="1">
    <citation type="submission" date="2015-06" db="EMBL/GenBank/DDBJ databases">
        <title>Genome sequence of Pseudoalteromonas carrageenovora.</title>
        <authorList>
            <person name="Xie B.-B."/>
            <person name="Rong J.-C."/>
            <person name="Qin Q.-L."/>
            <person name="Zhang Y.-Z."/>
        </authorList>
    </citation>
    <scope>NUCLEOTIDE SEQUENCE [LARGE SCALE GENOMIC DNA]</scope>
    <source>
        <strain evidence="1 2">IAM 12662</strain>
    </source>
</reference>
<comment type="caution">
    <text evidence="1">The sequence shown here is derived from an EMBL/GenBank/DDBJ whole genome shotgun (WGS) entry which is preliminary data.</text>
</comment>
<sequence length="37" mass="4206">MSKLYVYGNLSQSLRFAVGAQLAGATRIARKWFWVDT</sequence>
<dbReference type="EMBL" id="AQGW01000013">
    <property type="protein sequence ID" value="MBE0380830.1"/>
    <property type="molecule type" value="Genomic_DNA"/>
</dbReference>
<organism evidence="1 2">
    <name type="scientific">Pseudoalteromonas carrageenovora IAM 12662</name>
    <dbReference type="NCBI Taxonomy" id="1314868"/>
    <lineage>
        <taxon>Bacteria</taxon>
        <taxon>Pseudomonadati</taxon>
        <taxon>Pseudomonadota</taxon>
        <taxon>Gammaproteobacteria</taxon>
        <taxon>Alteromonadales</taxon>
        <taxon>Pseudoalteromonadaceae</taxon>
        <taxon>Pseudoalteromonas</taxon>
    </lineage>
</organism>
<evidence type="ECO:0000313" key="2">
    <source>
        <dbReference type="Proteomes" id="UP000615003"/>
    </source>
</evidence>
<evidence type="ECO:0008006" key="3">
    <source>
        <dbReference type="Google" id="ProtNLM"/>
    </source>
</evidence>
<gene>
    <name evidence="1" type="ORF">PCARR_a2516</name>
</gene>
<name>A0ABR9EJU4_PSEVC</name>
<dbReference type="Proteomes" id="UP000615003">
    <property type="component" value="Unassembled WGS sequence"/>
</dbReference>
<evidence type="ECO:0000313" key="1">
    <source>
        <dbReference type="EMBL" id="MBE0380830.1"/>
    </source>
</evidence>
<keyword evidence="2" id="KW-1185">Reference proteome</keyword>
<accession>A0ABR9EJU4</accession>